<feature type="compositionally biased region" description="Basic and acidic residues" evidence="1">
    <location>
        <begin position="254"/>
        <end position="265"/>
    </location>
</feature>
<accession>A0A409X0V7</accession>
<evidence type="ECO:0000256" key="1">
    <source>
        <dbReference type="SAM" id="MobiDB-lite"/>
    </source>
</evidence>
<dbReference type="EMBL" id="NHYD01002886">
    <property type="protein sequence ID" value="PPQ84362.1"/>
    <property type="molecule type" value="Genomic_DNA"/>
</dbReference>
<dbReference type="AlphaFoldDB" id="A0A409X0V7"/>
<name>A0A409X0V7_PSICY</name>
<feature type="region of interest" description="Disordered" evidence="1">
    <location>
        <begin position="253"/>
        <end position="273"/>
    </location>
</feature>
<dbReference type="Proteomes" id="UP000283269">
    <property type="component" value="Unassembled WGS sequence"/>
</dbReference>
<reference evidence="2 3" key="1">
    <citation type="journal article" date="2018" name="Evol. Lett.">
        <title>Horizontal gene cluster transfer increased hallucinogenic mushroom diversity.</title>
        <authorList>
            <person name="Reynolds H.T."/>
            <person name="Vijayakumar V."/>
            <person name="Gluck-Thaler E."/>
            <person name="Korotkin H.B."/>
            <person name="Matheny P.B."/>
            <person name="Slot J.C."/>
        </authorList>
    </citation>
    <scope>NUCLEOTIDE SEQUENCE [LARGE SCALE GENOMIC DNA]</scope>
    <source>
        <strain evidence="2 3">2631</strain>
    </source>
</reference>
<keyword evidence="3" id="KW-1185">Reference proteome</keyword>
<protein>
    <submittedName>
        <fullName evidence="2">Uncharacterized protein</fullName>
    </submittedName>
</protein>
<proteinExistence type="predicted"/>
<comment type="caution">
    <text evidence="2">The sequence shown here is derived from an EMBL/GenBank/DDBJ whole genome shotgun (WGS) entry which is preliminary data.</text>
</comment>
<evidence type="ECO:0000313" key="3">
    <source>
        <dbReference type="Proteomes" id="UP000283269"/>
    </source>
</evidence>
<evidence type="ECO:0000313" key="2">
    <source>
        <dbReference type="EMBL" id="PPQ84362.1"/>
    </source>
</evidence>
<sequence>MPQPESSCKTFLKRLAPKWDSCACPMGNYHSLDISMGLKIPSDIGRQYFYCNTFGRGPACTYSTLETMSTVLPEADQRRLHLALDAFNKAIKEGHSINIAAKKGKEVYKKGLPIDNGDTVPEIPHASQSQISAAAGPSGWPKWANNYLTAAMKHDSYIKIQGELHHKLYYFLSGSSVCGLTNFPTISWSVYDRFRESFLPIPTFDNLTIVDGEFLIIQPTAFNDQDCEGLNTLITRMRSYNLDTAQKTMLRKRKQDDWDVNEQPRCHQKTNNSPNIEVLDWTNL</sequence>
<gene>
    <name evidence="2" type="ORF">CVT25_013258</name>
</gene>
<dbReference type="InParanoid" id="A0A409X0V7"/>
<organism evidence="2 3">
    <name type="scientific">Psilocybe cyanescens</name>
    <dbReference type="NCBI Taxonomy" id="93625"/>
    <lineage>
        <taxon>Eukaryota</taxon>
        <taxon>Fungi</taxon>
        <taxon>Dikarya</taxon>
        <taxon>Basidiomycota</taxon>
        <taxon>Agaricomycotina</taxon>
        <taxon>Agaricomycetes</taxon>
        <taxon>Agaricomycetidae</taxon>
        <taxon>Agaricales</taxon>
        <taxon>Agaricineae</taxon>
        <taxon>Strophariaceae</taxon>
        <taxon>Psilocybe</taxon>
    </lineage>
</organism>
<dbReference type="OrthoDB" id="2918055at2759"/>